<dbReference type="AlphaFoldDB" id="A0ABC8SFR3"/>
<comment type="caution">
    <text evidence="2">The sequence shown here is derived from an EMBL/GenBank/DDBJ whole genome shotgun (WGS) entry which is preliminary data.</text>
</comment>
<feature type="signal peptide" evidence="1">
    <location>
        <begin position="1"/>
        <end position="22"/>
    </location>
</feature>
<evidence type="ECO:0000256" key="1">
    <source>
        <dbReference type="SAM" id="SignalP"/>
    </source>
</evidence>
<keyword evidence="1" id="KW-0732">Signal</keyword>
<keyword evidence="3" id="KW-1185">Reference proteome</keyword>
<reference evidence="2 3" key="1">
    <citation type="submission" date="2024-02" db="EMBL/GenBank/DDBJ databases">
        <authorList>
            <person name="Vignale AGUSTIN F."/>
            <person name="Sosa J E."/>
            <person name="Modenutti C."/>
        </authorList>
    </citation>
    <scope>NUCLEOTIDE SEQUENCE [LARGE SCALE GENOMIC DNA]</scope>
</reference>
<accession>A0ABC8SFR3</accession>
<sequence>MARLYLLHGIVKLQLFSDLSCCLLYVVIQGNCSKLSSSFVDDRIQYSVGIDKRENHSGYKESSIVGNESCDILKSWESDSSNGVIARPSCMISQIPMLAGHSQGTESTTPGGFVSSQKDDRICSHKKISAKYEHCDAQHPLSGCQKTSLASDLSTVLNVKVEPLDKTEVQSPDKNAVGNFSCSNIGPAESELELPDETYEDIFDHMVLRDRMMLLASRKPPCLQSSGNFECSGKGVPSFLDGRPIESDCAKPLRINRLRKRRKTATDSVQTALEEDAPGLLQVLIDKGVSVNEIKLYGEMESENALDDSSTEDSFTELEAVIAKLFSQRHSLLKFASLRCPKDEKASYCLACLISLVEQAHYLQFKKWPVEWGWCRDLQSFVFVFERHNRIVLERPEYGYATYFFELVDSLTISWQVKRLVTAMKLTSCSRATLIENKALVVGEDLSEGEARVLTQYGWIPNSGLGTMLNYCDRVVHDRKNESDSSEWRSKIGKLLMDGYNGGTIVSTDIPIKVVEYGVAQSPQIKLEL</sequence>
<proteinExistence type="predicted"/>
<evidence type="ECO:0000313" key="2">
    <source>
        <dbReference type="EMBL" id="CAK9156036.1"/>
    </source>
</evidence>
<organism evidence="2 3">
    <name type="scientific">Ilex paraguariensis</name>
    <name type="common">yerba mate</name>
    <dbReference type="NCBI Taxonomy" id="185542"/>
    <lineage>
        <taxon>Eukaryota</taxon>
        <taxon>Viridiplantae</taxon>
        <taxon>Streptophyta</taxon>
        <taxon>Embryophyta</taxon>
        <taxon>Tracheophyta</taxon>
        <taxon>Spermatophyta</taxon>
        <taxon>Magnoliopsida</taxon>
        <taxon>eudicotyledons</taxon>
        <taxon>Gunneridae</taxon>
        <taxon>Pentapetalae</taxon>
        <taxon>asterids</taxon>
        <taxon>campanulids</taxon>
        <taxon>Aquifoliales</taxon>
        <taxon>Aquifoliaceae</taxon>
        <taxon>Ilex</taxon>
    </lineage>
</organism>
<protein>
    <submittedName>
        <fullName evidence="2">Uncharacterized protein</fullName>
    </submittedName>
</protein>
<dbReference type="Proteomes" id="UP001642360">
    <property type="component" value="Unassembled WGS sequence"/>
</dbReference>
<gene>
    <name evidence="2" type="ORF">ILEXP_LOCUS24447</name>
</gene>
<dbReference type="EMBL" id="CAUOFW020002780">
    <property type="protein sequence ID" value="CAK9156036.1"/>
    <property type="molecule type" value="Genomic_DNA"/>
</dbReference>
<dbReference type="PANTHER" id="PTHR47871">
    <property type="entry name" value="NAC DOMAIN-CONTAINING PROTEIN 8"/>
    <property type="match status" value="1"/>
</dbReference>
<feature type="chain" id="PRO_5044847243" evidence="1">
    <location>
        <begin position="23"/>
        <end position="529"/>
    </location>
</feature>
<name>A0ABC8SFR3_9AQUA</name>
<dbReference type="PANTHER" id="PTHR47871:SF2">
    <property type="entry name" value="OS03G0221300 PROTEIN"/>
    <property type="match status" value="1"/>
</dbReference>
<evidence type="ECO:0000313" key="3">
    <source>
        <dbReference type="Proteomes" id="UP001642360"/>
    </source>
</evidence>